<reference evidence="2" key="1">
    <citation type="submission" date="2022-08" db="UniProtKB">
        <authorList>
            <consortium name="EnsemblMetazoa"/>
        </authorList>
    </citation>
    <scope>IDENTIFICATION</scope>
    <source>
        <strain evidence="2">05x7-T-G4-1.051#20</strain>
    </source>
</reference>
<sequence>MSSGMAVEVVIAVQLGVNHTSNACMIKHNPQKECKDFNVPFDTPSIGMSITIPTVALFDDKGAIQSYGFEAELQHLQLDNTSNHLLFREFISDLFCSDETVPENLIAVNGKQMKSIDVATAVLGHMINHIKTKSGLQRQSFEFEYMYVLTLPTCSCIGSKTFMEEAALKAGCLSGNIKIVEETAAILQFCLNNKEDENIKLLDDLCDRKFLVVECGENNATMSVLHLINENTIEILIKENTEIWKGCHVLHNFVEMISLKARKSLVDFFEKYPLEYYDFLQEVKSKIKWMSPNCSELYIKTSAVKMDDTRSFDGMQESDLRTGTKDELQFKRDKCVIKSKRFQILLTEAGKSIVDYIEKQLFTKFPDINEIILAGEFAQSPILQNIIKTSFSAKNVIIPFRENMAAVRGAVFFGQDRVSVVTDIVPDMQHTPLNNAQVALPKALSKKKRLKKIMLSDGTPSSSKSKESSKQKLCVVL</sequence>
<dbReference type="SUPFAM" id="SSF53067">
    <property type="entry name" value="Actin-like ATPase domain"/>
    <property type="match status" value="1"/>
</dbReference>
<feature type="region of interest" description="Disordered" evidence="1">
    <location>
        <begin position="455"/>
        <end position="477"/>
    </location>
</feature>
<dbReference type="Gene3D" id="3.30.420.40">
    <property type="match status" value="1"/>
</dbReference>
<dbReference type="InterPro" id="IPR043129">
    <property type="entry name" value="ATPase_NBD"/>
</dbReference>
<dbReference type="PANTHER" id="PTHR14187:SF5">
    <property type="entry name" value="HEAT SHOCK 70 KDA PROTEIN 12A"/>
    <property type="match status" value="1"/>
</dbReference>
<evidence type="ECO:0000313" key="2">
    <source>
        <dbReference type="EnsemblMetazoa" id="G24196.1:cds"/>
    </source>
</evidence>
<keyword evidence="3" id="KW-1185">Reference proteome</keyword>
<accession>A0A8W8KQR2</accession>
<dbReference type="Proteomes" id="UP000005408">
    <property type="component" value="Unassembled WGS sequence"/>
</dbReference>
<protein>
    <submittedName>
        <fullName evidence="2">Uncharacterized protein</fullName>
    </submittedName>
</protein>
<dbReference type="PANTHER" id="PTHR14187">
    <property type="entry name" value="ALPHA KINASE/ELONGATION FACTOR 2 KINASE"/>
    <property type="match status" value="1"/>
</dbReference>
<name>A0A8W8KQR2_MAGGI</name>
<organism evidence="2 3">
    <name type="scientific">Magallana gigas</name>
    <name type="common">Pacific oyster</name>
    <name type="synonym">Crassostrea gigas</name>
    <dbReference type="NCBI Taxonomy" id="29159"/>
    <lineage>
        <taxon>Eukaryota</taxon>
        <taxon>Metazoa</taxon>
        <taxon>Spiralia</taxon>
        <taxon>Lophotrochozoa</taxon>
        <taxon>Mollusca</taxon>
        <taxon>Bivalvia</taxon>
        <taxon>Autobranchia</taxon>
        <taxon>Pteriomorphia</taxon>
        <taxon>Ostreida</taxon>
        <taxon>Ostreoidea</taxon>
        <taxon>Ostreidae</taxon>
        <taxon>Magallana</taxon>
    </lineage>
</organism>
<dbReference type="EnsemblMetazoa" id="G24196.1">
    <property type="protein sequence ID" value="G24196.1:cds"/>
    <property type="gene ID" value="G24196"/>
</dbReference>
<evidence type="ECO:0000313" key="3">
    <source>
        <dbReference type="Proteomes" id="UP000005408"/>
    </source>
</evidence>
<dbReference type="AlphaFoldDB" id="A0A8W8KQR2"/>
<proteinExistence type="predicted"/>
<dbReference type="OrthoDB" id="6157411at2759"/>
<evidence type="ECO:0000256" key="1">
    <source>
        <dbReference type="SAM" id="MobiDB-lite"/>
    </source>
</evidence>